<sequence length="117" mass="13088">MSFVGLQERLTALQASTAQLQELVDRLAHLKFQPGAVPLGTDEEDSVSGELSAEIAQILKANSEDQELLLEEANYLRPQGHEKERLVDGVVRVGSGLAKADTAWRSERRDYKRKRAW</sequence>
<accession>A0A179I916</accession>
<evidence type="ECO:0000313" key="2">
    <source>
        <dbReference type="Proteomes" id="UP000243081"/>
    </source>
</evidence>
<protein>
    <submittedName>
        <fullName evidence="1">Uncharacterized protein</fullName>
    </submittedName>
</protein>
<keyword evidence="2" id="KW-1185">Reference proteome</keyword>
<dbReference type="OrthoDB" id="46868at2759"/>
<name>A0A179I916_CORDF</name>
<comment type="caution">
    <text evidence="1">The sequence shown here is derived from an EMBL/GenBank/DDBJ whole genome shotgun (WGS) entry which is preliminary data.</text>
</comment>
<dbReference type="AlphaFoldDB" id="A0A179I916"/>
<gene>
    <name evidence="1" type="ORF">LLEC1_02303</name>
</gene>
<evidence type="ECO:0000313" key="1">
    <source>
        <dbReference type="EMBL" id="OAQ98198.1"/>
    </source>
</evidence>
<proteinExistence type="predicted"/>
<organism evidence="1 2">
    <name type="scientific">Cordyceps confragosa</name>
    <name type="common">Lecanicillium lecanii</name>
    <dbReference type="NCBI Taxonomy" id="2714763"/>
    <lineage>
        <taxon>Eukaryota</taxon>
        <taxon>Fungi</taxon>
        <taxon>Dikarya</taxon>
        <taxon>Ascomycota</taxon>
        <taxon>Pezizomycotina</taxon>
        <taxon>Sordariomycetes</taxon>
        <taxon>Hypocreomycetidae</taxon>
        <taxon>Hypocreales</taxon>
        <taxon>Cordycipitaceae</taxon>
        <taxon>Akanthomyces</taxon>
    </lineage>
</organism>
<dbReference type="Proteomes" id="UP000243081">
    <property type="component" value="Unassembled WGS sequence"/>
</dbReference>
<reference evidence="1 2" key="1">
    <citation type="submission" date="2016-03" db="EMBL/GenBank/DDBJ databases">
        <title>Fine-scale spatial genetic structure of a fungal parasite of coffee scale insects.</title>
        <authorList>
            <person name="Jackson D."/>
            <person name="Zemenick K.A."/>
            <person name="Malloure B."/>
            <person name="Quandt C.A."/>
            <person name="James T.Y."/>
        </authorList>
    </citation>
    <scope>NUCLEOTIDE SEQUENCE [LARGE SCALE GENOMIC DNA]</scope>
    <source>
        <strain evidence="1 2">UM487</strain>
    </source>
</reference>
<dbReference type="EMBL" id="LUKN01002980">
    <property type="protein sequence ID" value="OAQ98198.1"/>
    <property type="molecule type" value="Genomic_DNA"/>
</dbReference>